<dbReference type="Proteomes" id="UP000218209">
    <property type="component" value="Unassembled WGS sequence"/>
</dbReference>
<evidence type="ECO:0000313" key="1">
    <source>
        <dbReference type="EMBL" id="OSX69470.1"/>
    </source>
</evidence>
<reference evidence="1 2" key="1">
    <citation type="submission" date="2017-03" db="EMBL/GenBank/DDBJ databases">
        <title>WGS assembly of Porphyra umbilicalis.</title>
        <authorList>
            <person name="Brawley S.H."/>
            <person name="Blouin N.A."/>
            <person name="Ficko-Blean E."/>
            <person name="Wheeler G.L."/>
            <person name="Lohr M."/>
            <person name="Goodson H.V."/>
            <person name="Jenkins J.W."/>
            <person name="Blaby-Haas C.E."/>
            <person name="Helliwell K.E."/>
            <person name="Chan C."/>
            <person name="Marriage T."/>
            <person name="Bhattacharya D."/>
            <person name="Klein A.S."/>
            <person name="Badis Y."/>
            <person name="Brodie J."/>
            <person name="Cao Y."/>
            <person name="Collen J."/>
            <person name="Dittami S.M."/>
            <person name="Gachon C.M."/>
            <person name="Green B.R."/>
            <person name="Karpowicz S."/>
            <person name="Kim J.W."/>
            <person name="Kudahl U."/>
            <person name="Lin S."/>
            <person name="Michel G."/>
            <person name="Mittag M."/>
            <person name="Olson B.J."/>
            <person name="Pangilinan J."/>
            <person name="Peng Y."/>
            <person name="Qiu H."/>
            <person name="Shu S."/>
            <person name="Singer J.T."/>
            <person name="Smith A.G."/>
            <person name="Sprecher B.N."/>
            <person name="Wagner V."/>
            <person name="Wang W."/>
            <person name="Wang Z.-Y."/>
            <person name="Yan J."/>
            <person name="Yarish C."/>
            <person name="Zoeuner-Riek S."/>
            <person name="Zhuang Y."/>
            <person name="Zou Y."/>
            <person name="Lindquist E.A."/>
            <person name="Grimwood J."/>
            <person name="Barry K."/>
            <person name="Rokhsar D.S."/>
            <person name="Schmutz J."/>
            <person name="Stiller J.W."/>
            <person name="Grossman A.R."/>
            <person name="Prochnik S.E."/>
        </authorList>
    </citation>
    <scope>NUCLEOTIDE SEQUENCE [LARGE SCALE GENOMIC DNA]</scope>
    <source>
        <strain evidence="1">4086291</strain>
    </source>
</reference>
<name>A0A1X6NLQ5_PORUM</name>
<accession>A0A1X6NLQ5</accession>
<dbReference type="AlphaFoldDB" id="A0A1X6NLQ5"/>
<keyword evidence="2" id="KW-1185">Reference proteome</keyword>
<protein>
    <submittedName>
        <fullName evidence="1">Uncharacterized protein</fullName>
    </submittedName>
</protein>
<gene>
    <name evidence="1" type="ORF">BU14_1481s0002</name>
</gene>
<evidence type="ECO:0000313" key="2">
    <source>
        <dbReference type="Proteomes" id="UP000218209"/>
    </source>
</evidence>
<sequence length="205" mass="19546">MAPAAPPPPAGAGAPRVSTAMLTNSGASVLPVASWVARAGRLLPPSSAVPGATAGGGSHLAPTGRAGAPAVAFVGGDCDAYNRRMARRSRVDAVEAAVGGRGGAVSSSVAAAAAAAAAGGGAAPGATASTAATSSGAGGAVEAAAAAPSRPQVGYFGANTSTYGRRWRVLAEVGSNTGVSSGGFVRVAANSAEYDRRMLVRNESS</sequence>
<proteinExistence type="predicted"/>
<organism evidence="1 2">
    <name type="scientific">Porphyra umbilicalis</name>
    <name type="common">Purple laver</name>
    <name type="synonym">Red alga</name>
    <dbReference type="NCBI Taxonomy" id="2786"/>
    <lineage>
        <taxon>Eukaryota</taxon>
        <taxon>Rhodophyta</taxon>
        <taxon>Bangiophyceae</taxon>
        <taxon>Bangiales</taxon>
        <taxon>Bangiaceae</taxon>
        <taxon>Porphyra</taxon>
    </lineage>
</organism>
<dbReference type="EMBL" id="KV919536">
    <property type="protein sequence ID" value="OSX69470.1"/>
    <property type="molecule type" value="Genomic_DNA"/>
</dbReference>